<dbReference type="STRING" id="1901.BB341_04645"/>
<evidence type="ECO:0008006" key="5">
    <source>
        <dbReference type="Google" id="ProtNLM"/>
    </source>
</evidence>
<keyword evidence="2" id="KW-1133">Transmembrane helix</keyword>
<dbReference type="RefSeq" id="WP_003962206.1">
    <property type="nucleotide sequence ID" value="NZ_CM000913.1"/>
</dbReference>
<reference evidence="3 4" key="1">
    <citation type="journal article" date="2010" name="Genome Biol. Evol.">
        <title>The sequence of a 1.8-mb bacterial linear plasmid reveals a rich evolutionary reservoir of secondary metabolic pathways.</title>
        <authorList>
            <person name="Medema M.H."/>
            <person name="Trefzer A."/>
            <person name="Kovalchuk A."/>
            <person name="van den Berg M."/>
            <person name="Mueller U."/>
            <person name="Heijne W."/>
            <person name="Wu L."/>
            <person name="Alam M.T."/>
            <person name="Ronning C.M."/>
            <person name="Nierman W.C."/>
            <person name="Bovenberg R.A.L."/>
            <person name="Breitling R."/>
            <person name="Takano E."/>
        </authorList>
    </citation>
    <scope>NUCLEOTIDE SEQUENCE [LARGE SCALE GENOMIC DNA]</scope>
    <source>
        <strain evidence="4">ATCC 27064 / DSM 738 / JCM 4710 / NBRC 13307 / NCIMB 12785 / NRRL 3585 / VKM Ac-602</strain>
    </source>
</reference>
<feature type="transmembrane region" description="Helical" evidence="2">
    <location>
        <begin position="6"/>
        <end position="22"/>
    </location>
</feature>
<protein>
    <recommendedName>
        <fullName evidence="5">TIGR04222 domain-containing membrane protein</fullName>
    </recommendedName>
</protein>
<feature type="transmembrane region" description="Helical" evidence="2">
    <location>
        <begin position="139"/>
        <end position="164"/>
    </location>
</feature>
<name>E2PVU0_STRCL</name>
<keyword evidence="4" id="KW-1185">Reference proteome</keyword>
<evidence type="ECO:0000313" key="4">
    <source>
        <dbReference type="Proteomes" id="UP000002357"/>
    </source>
</evidence>
<accession>E2PVU0</accession>
<evidence type="ECO:0000256" key="1">
    <source>
        <dbReference type="SAM" id="MobiDB-lite"/>
    </source>
</evidence>
<dbReference type="EMBL" id="CM000913">
    <property type="protein sequence ID" value="EFG09930.1"/>
    <property type="molecule type" value="Genomic_DNA"/>
</dbReference>
<feature type="region of interest" description="Disordered" evidence="1">
    <location>
        <begin position="282"/>
        <end position="312"/>
    </location>
</feature>
<dbReference type="OrthoDB" id="4241909at2"/>
<dbReference type="NCBIfam" id="TIGR04222">
    <property type="entry name" value="near_uncomplex"/>
    <property type="match status" value="1"/>
</dbReference>
<evidence type="ECO:0000256" key="2">
    <source>
        <dbReference type="SAM" id="Phobius"/>
    </source>
</evidence>
<gene>
    <name evidence="3" type="ORF">SCLAV_4857</name>
</gene>
<proteinExistence type="predicted"/>
<feature type="transmembrane region" description="Helical" evidence="2">
    <location>
        <begin position="176"/>
        <end position="196"/>
    </location>
</feature>
<dbReference type="GeneID" id="93728699"/>
<dbReference type="eggNOG" id="ENOG5033X13">
    <property type="taxonomic scope" value="Bacteria"/>
</dbReference>
<organism evidence="3 4">
    <name type="scientific">Streptomyces clavuligerus</name>
    <dbReference type="NCBI Taxonomy" id="1901"/>
    <lineage>
        <taxon>Bacteria</taxon>
        <taxon>Bacillati</taxon>
        <taxon>Actinomycetota</taxon>
        <taxon>Actinomycetes</taxon>
        <taxon>Kitasatosporales</taxon>
        <taxon>Streptomycetaceae</taxon>
        <taxon>Streptomyces</taxon>
    </lineage>
</organism>
<dbReference type="KEGG" id="sclf:BB341_04645"/>
<dbReference type="Proteomes" id="UP000002357">
    <property type="component" value="Chromosome"/>
</dbReference>
<dbReference type="InterPro" id="IPR026467">
    <property type="entry name" value="Ser/Gly_Cys_C_dom"/>
</dbReference>
<keyword evidence="2" id="KW-0812">Transmembrane</keyword>
<keyword evidence="2" id="KW-0472">Membrane</keyword>
<dbReference type="AlphaFoldDB" id="E2PVU0"/>
<evidence type="ECO:0000313" key="3">
    <source>
        <dbReference type="EMBL" id="EFG09930.1"/>
    </source>
</evidence>
<sequence length="322" mass="32199">MGTAAVIILLAFAGACSGLLVLESRTRRGTPRFDGVAVLHDVHEAAFLSGGPPRVVDTALAAMNGDGRLLIGEPGIVSVADRVVRHPVQQAVYDTLDNAPNGSVVHLRARAMRHHTVQGIGDGLARRGLLLPRGPRRGFVDFLGCVLAVVSALATLVVIVATILSYDLDWDRPPVPFALLTLPATLTGLITGLLVVSRCRARVSKQGRQALAGYRKQHAETEDPATLVATKGPRALPKSAAQTVLVAAALTTVVLLDSTRSDGMAVAAPWCGSSDGYGDGGSGAGGGDGGGDGGGGDGGGGDGGGGDGDGGGCGGCGGCGCG</sequence>